<keyword evidence="3 6" id="KW-1133">Transmembrane helix</keyword>
<feature type="transmembrane region" description="Helical" evidence="6">
    <location>
        <begin position="392"/>
        <end position="413"/>
    </location>
</feature>
<feature type="transmembrane region" description="Helical" evidence="6">
    <location>
        <begin position="352"/>
        <end position="371"/>
    </location>
</feature>
<feature type="transmembrane region" description="Helical" evidence="6">
    <location>
        <begin position="117"/>
        <end position="136"/>
    </location>
</feature>
<dbReference type="SUPFAM" id="SSF103473">
    <property type="entry name" value="MFS general substrate transporter"/>
    <property type="match status" value="1"/>
</dbReference>
<dbReference type="GO" id="GO:0022857">
    <property type="term" value="F:transmembrane transporter activity"/>
    <property type="evidence" value="ECO:0007669"/>
    <property type="project" value="InterPro"/>
</dbReference>
<feature type="transmembrane region" description="Helical" evidence="6">
    <location>
        <begin position="419"/>
        <end position="442"/>
    </location>
</feature>
<evidence type="ECO:0000256" key="3">
    <source>
        <dbReference type="ARBA" id="ARBA00022989"/>
    </source>
</evidence>
<organism evidence="8 9">
    <name type="scientific">Ephemerocybe angulata</name>
    <dbReference type="NCBI Taxonomy" id="980116"/>
    <lineage>
        <taxon>Eukaryota</taxon>
        <taxon>Fungi</taxon>
        <taxon>Dikarya</taxon>
        <taxon>Basidiomycota</taxon>
        <taxon>Agaricomycotina</taxon>
        <taxon>Agaricomycetes</taxon>
        <taxon>Agaricomycetidae</taxon>
        <taxon>Agaricales</taxon>
        <taxon>Agaricineae</taxon>
        <taxon>Psathyrellaceae</taxon>
        <taxon>Ephemerocybe</taxon>
    </lineage>
</organism>
<evidence type="ECO:0000256" key="5">
    <source>
        <dbReference type="SAM" id="MobiDB-lite"/>
    </source>
</evidence>
<feature type="transmembrane region" description="Helical" evidence="6">
    <location>
        <begin position="172"/>
        <end position="194"/>
    </location>
</feature>
<name>A0A8H5BN25_9AGAR</name>
<feature type="transmembrane region" description="Helical" evidence="6">
    <location>
        <begin position="80"/>
        <end position="97"/>
    </location>
</feature>
<dbReference type="PANTHER" id="PTHR23502:SF173">
    <property type="entry name" value="MFS-MULTIDRUG-RESISTANCE TRANSPORTER-RELATED"/>
    <property type="match status" value="1"/>
</dbReference>
<dbReference type="Proteomes" id="UP000541558">
    <property type="component" value="Unassembled WGS sequence"/>
</dbReference>
<feature type="transmembrane region" description="Helical" evidence="6">
    <location>
        <begin position="206"/>
        <end position="231"/>
    </location>
</feature>
<dbReference type="InterPro" id="IPR020846">
    <property type="entry name" value="MFS_dom"/>
</dbReference>
<evidence type="ECO:0000313" key="9">
    <source>
        <dbReference type="Proteomes" id="UP000541558"/>
    </source>
</evidence>
<dbReference type="Pfam" id="PF07690">
    <property type="entry name" value="MFS_1"/>
    <property type="match status" value="1"/>
</dbReference>
<evidence type="ECO:0000313" key="8">
    <source>
        <dbReference type="EMBL" id="KAF5325891.1"/>
    </source>
</evidence>
<dbReference type="AlphaFoldDB" id="A0A8H5BN25"/>
<reference evidence="8 9" key="1">
    <citation type="journal article" date="2020" name="ISME J.">
        <title>Uncovering the hidden diversity of litter-decomposition mechanisms in mushroom-forming fungi.</title>
        <authorList>
            <person name="Floudas D."/>
            <person name="Bentzer J."/>
            <person name="Ahren D."/>
            <person name="Johansson T."/>
            <person name="Persson P."/>
            <person name="Tunlid A."/>
        </authorList>
    </citation>
    <scope>NUCLEOTIDE SEQUENCE [LARGE SCALE GENOMIC DNA]</scope>
    <source>
        <strain evidence="8 9">CBS 175.51</strain>
    </source>
</reference>
<comment type="caution">
    <text evidence="8">The sequence shown here is derived from an EMBL/GenBank/DDBJ whole genome shotgun (WGS) entry which is preliminary data.</text>
</comment>
<feature type="transmembrane region" description="Helical" evidence="6">
    <location>
        <begin position="237"/>
        <end position="258"/>
    </location>
</feature>
<feature type="domain" description="Major facilitator superfamily (MFS) profile" evidence="7">
    <location>
        <begin position="82"/>
        <end position="514"/>
    </location>
</feature>
<feature type="transmembrane region" description="Helical" evidence="6">
    <location>
        <begin position="313"/>
        <end position="332"/>
    </location>
</feature>
<evidence type="ECO:0000259" key="7">
    <source>
        <dbReference type="PROSITE" id="PS50850"/>
    </source>
</evidence>
<dbReference type="GO" id="GO:0005886">
    <property type="term" value="C:plasma membrane"/>
    <property type="evidence" value="ECO:0007669"/>
    <property type="project" value="TreeGrafter"/>
</dbReference>
<dbReference type="FunFam" id="1.20.1250.20:FF:000011">
    <property type="entry name" value="MFS multidrug transporter, putative"/>
    <property type="match status" value="1"/>
</dbReference>
<feature type="compositionally biased region" description="Polar residues" evidence="5">
    <location>
        <begin position="13"/>
        <end position="27"/>
    </location>
</feature>
<dbReference type="CDD" id="cd17323">
    <property type="entry name" value="MFS_Tpo1_MDR_like"/>
    <property type="match status" value="1"/>
</dbReference>
<dbReference type="Gene3D" id="1.20.1250.20">
    <property type="entry name" value="MFS general substrate transporter like domains"/>
    <property type="match status" value="1"/>
</dbReference>
<keyword evidence="4 6" id="KW-0472">Membrane</keyword>
<proteinExistence type="predicted"/>
<protein>
    <recommendedName>
        <fullName evidence="7">Major facilitator superfamily (MFS) profile domain-containing protein</fullName>
    </recommendedName>
</protein>
<evidence type="ECO:0000256" key="2">
    <source>
        <dbReference type="ARBA" id="ARBA00022692"/>
    </source>
</evidence>
<feature type="region of interest" description="Disordered" evidence="5">
    <location>
        <begin position="1"/>
        <end position="36"/>
    </location>
</feature>
<dbReference type="InterPro" id="IPR036259">
    <property type="entry name" value="MFS_trans_sf"/>
</dbReference>
<dbReference type="EMBL" id="JAACJK010000163">
    <property type="protein sequence ID" value="KAF5325891.1"/>
    <property type="molecule type" value="Genomic_DNA"/>
</dbReference>
<evidence type="ECO:0000256" key="4">
    <source>
        <dbReference type="ARBA" id="ARBA00023136"/>
    </source>
</evidence>
<dbReference type="InterPro" id="IPR011701">
    <property type="entry name" value="MFS"/>
</dbReference>
<accession>A0A8H5BN25</accession>
<feature type="region of interest" description="Disordered" evidence="5">
    <location>
        <begin position="516"/>
        <end position="547"/>
    </location>
</feature>
<dbReference type="PANTHER" id="PTHR23502">
    <property type="entry name" value="MAJOR FACILITATOR SUPERFAMILY"/>
    <property type="match status" value="1"/>
</dbReference>
<dbReference type="OrthoDB" id="9986881at2759"/>
<sequence>MDYHQIQPAPSRLPTSMSQTSQVVASESKTEVDSIPAPSTIEKEEVKDDIVSVEEPDRIIVGWEEGEKENPHNWSRLKRWYITIMASVLILNATFASSAPSGIMAPLSKHFSLSHEVGVLTISLFVLGFALGPLLWGPLSEHFGRKPIFIISFTCYTLFQVGNALARNTASLLVFRLLGGIFAAAPIANSGALIGDIWDAKTRGKALAFFTLAPFAGPAIGPTISGFIAVSGVNWRWLFWLLTIFAGACLAGIIFTIPETYGPVLLRRKAERLRRETNDPRYVAPTELGSVSFKERAKNVLLTPFTLFFHEPMLIAITAYISFVYGTIYLLLQSYPIVFMRGHGMNAGISGLMLLNLPVGGATGVAFYILVMNRRYERAIQVHAPHPVPPEVRLEMLAVAAPLFAISFFWFGWTSYPSISFVSPLISGVVMGFSICLVFLGLTNYIVDAYLPVAASALAAMTFFRSLAGAGFPLFATQMYDALNPRWASTLLGLVAAVMVPLPFVLIKIGPRLRKNSKYAPSRPAPPKLASPEKESTPDTSQAHIEV</sequence>
<evidence type="ECO:0000256" key="1">
    <source>
        <dbReference type="ARBA" id="ARBA00004141"/>
    </source>
</evidence>
<gene>
    <name evidence="8" type="ORF">D9611_001034</name>
</gene>
<comment type="subcellular location">
    <subcellularLocation>
        <location evidence="1">Membrane</location>
        <topology evidence="1">Multi-pass membrane protein</topology>
    </subcellularLocation>
</comment>
<keyword evidence="2 6" id="KW-0812">Transmembrane</keyword>
<evidence type="ECO:0000256" key="6">
    <source>
        <dbReference type="SAM" id="Phobius"/>
    </source>
</evidence>
<feature type="transmembrane region" description="Helical" evidence="6">
    <location>
        <begin position="487"/>
        <end position="507"/>
    </location>
</feature>
<dbReference type="PROSITE" id="PS50850">
    <property type="entry name" value="MFS"/>
    <property type="match status" value="1"/>
</dbReference>
<feature type="transmembrane region" description="Helical" evidence="6">
    <location>
        <begin position="449"/>
        <end position="475"/>
    </location>
</feature>
<keyword evidence="9" id="KW-1185">Reference proteome</keyword>
<feature type="compositionally biased region" description="Polar residues" evidence="5">
    <location>
        <begin position="538"/>
        <end position="547"/>
    </location>
</feature>
<feature type="transmembrane region" description="Helical" evidence="6">
    <location>
        <begin position="148"/>
        <end position="166"/>
    </location>
</feature>